<keyword evidence="3" id="KW-0472">Membrane</keyword>
<dbReference type="InterPro" id="IPR012340">
    <property type="entry name" value="NA-bd_OB-fold"/>
</dbReference>
<proteinExistence type="predicted"/>
<comment type="subcellular location">
    <subcellularLocation>
        <location evidence="2">Cytoplasm</location>
    </subcellularLocation>
</comment>
<dbReference type="PATRIC" id="fig|45658.8.peg.3727"/>
<dbReference type="AlphaFoldDB" id="A0A1E3WFR5"/>
<dbReference type="InterPro" id="IPR011129">
    <property type="entry name" value="CSD"/>
</dbReference>
<feature type="domain" description="CSD" evidence="4">
    <location>
        <begin position="1"/>
        <end position="64"/>
    </location>
</feature>
<dbReference type="PROSITE" id="PS00352">
    <property type="entry name" value="CSD_1"/>
    <property type="match status" value="1"/>
</dbReference>
<dbReference type="SMART" id="SM00357">
    <property type="entry name" value="CSP"/>
    <property type="match status" value="1"/>
</dbReference>
<dbReference type="GO" id="GO:0005829">
    <property type="term" value="C:cytosol"/>
    <property type="evidence" value="ECO:0007669"/>
    <property type="project" value="UniProtKB-ARBA"/>
</dbReference>
<dbReference type="PANTHER" id="PTHR12962:SF1">
    <property type="entry name" value="COLD SHOCK DOMAIN-CONTAINING PROTEIN CG9705"/>
    <property type="match status" value="1"/>
</dbReference>
<evidence type="ECO:0000256" key="1">
    <source>
        <dbReference type="ARBA" id="ARBA00022553"/>
    </source>
</evidence>
<keyword evidence="3" id="KW-0812">Transmembrane</keyword>
<dbReference type="GO" id="GO:0003730">
    <property type="term" value="F:mRNA 3'-UTR binding"/>
    <property type="evidence" value="ECO:0007669"/>
    <property type="project" value="TreeGrafter"/>
</dbReference>
<dbReference type="GO" id="GO:0043488">
    <property type="term" value="P:regulation of mRNA stability"/>
    <property type="evidence" value="ECO:0007669"/>
    <property type="project" value="TreeGrafter"/>
</dbReference>
<dbReference type="InterPro" id="IPR002059">
    <property type="entry name" value="CSP_DNA-bd"/>
</dbReference>
<name>A0A1E3WFR5_9VIBR</name>
<dbReference type="PANTHER" id="PTHR12962">
    <property type="entry name" value="CALCIUM-REGULATED HEAT STABLE PROTEIN CRHSP-24-RELATED"/>
    <property type="match status" value="1"/>
</dbReference>
<evidence type="ECO:0000256" key="3">
    <source>
        <dbReference type="SAM" id="Phobius"/>
    </source>
</evidence>
<dbReference type="RefSeq" id="WP_069447792.1">
    <property type="nucleotide sequence ID" value="NZ_MDCJ01000007.1"/>
</dbReference>
<dbReference type="PROSITE" id="PS51857">
    <property type="entry name" value="CSD_2"/>
    <property type="match status" value="1"/>
</dbReference>
<accession>A0A1E3WFR5</accession>
<dbReference type="Pfam" id="PF00313">
    <property type="entry name" value="CSD"/>
    <property type="match status" value="1"/>
</dbReference>
<evidence type="ECO:0000256" key="2">
    <source>
        <dbReference type="RuleBase" id="RU000408"/>
    </source>
</evidence>
<dbReference type="SUPFAM" id="SSF50249">
    <property type="entry name" value="Nucleic acid-binding proteins"/>
    <property type="match status" value="1"/>
</dbReference>
<dbReference type="Pfam" id="PF05901">
    <property type="entry name" value="Excalibur"/>
    <property type="match status" value="1"/>
</dbReference>
<keyword evidence="3" id="KW-1133">Transmembrane helix</keyword>
<feature type="transmembrane region" description="Helical" evidence="3">
    <location>
        <begin position="75"/>
        <end position="97"/>
    </location>
</feature>
<dbReference type="Proteomes" id="UP000095131">
    <property type="component" value="Unassembled WGS sequence"/>
</dbReference>
<evidence type="ECO:0000313" key="5">
    <source>
        <dbReference type="EMBL" id="ODS04616.1"/>
    </source>
</evidence>
<dbReference type="Gene3D" id="2.40.50.140">
    <property type="entry name" value="Nucleic acid-binding proteins"/>
    <property type="match status" value="1"/>
</dbReference>
<dbReference type="InterPro" id="IPR008613">
    <property type="entry name" value="Excalibur_Ca-bd_domain"/>
</dbReference>
<dbReference type="OrthoDB" id="72963at2"/>
<sequence length="156" mass="17190">MRGSIVRWVDDRGFGFIHSDDHQGDIFVHISKFEKGFRRPKIGDSVEFQLAWKNGKANAHFVSLVGVAPNKSTSALSSILSVLLACLVLGSIGYFAYGKVVAAPAYENMGFTCEGKTHCRQMTSCDEAKFYLANCPNVKIDGNNDGEPCEMQWCTN</sequence>
<dbReference type="InterPro" id="IPR019844">
    <property type="entry name" value="CSD_CS"/>
</dbReference>
<reference evidence="5 6" key="1">
    <citation type="submission" date="2016-08" db="EMBL/GenBank/DDBJ databases">
        <title>Genome sequencing of Vibrio scophthalmi strain FP3289, an isolated from Paralichthys olivaceus.</title>
        <authorList>
            <person name="Han H.-J."/>
        </authorList>
    </citation>
    <scope>NUCLEOTIDE SEQUENCE [LARGE SCALE GENOMIC DNA]</scope>
    <source>
        <strain evidence="5 6">FP3289</strain>
    </source>
</reference>
<dbReference type="CDD" id="cd04458">
    <property type="entry name" value="CSP_CDS"/>
    <property type="match status" value="1"/>
</dbReference>
<evidence type="ECO:0000259" key="4">
    <source>
        <dbReference type="PROSITE" id="PS51857"/>
    </source>
</evidence>
<evidence type="ECO:0000313" key="6">
    <source>
        <dbReference type="Proteomes" id="UP000095131"/>
    </source>
</evidence>
<gene>
    <name evidence="5" type="ORF">VSF3289_03755</name>
</gene>
<comment type="caution">
    <text evidence="5">The sequence shown here is derived from an EMBL/GenBank/DDBJ whole genome shotgun (WGS) entry which is preliminary data.</text>
</comment>
<organism evidence="5 6">
    <name type="scientific">Vibrio scophthalmi</name>
    <dbReference type="NCBI Taxonomy" id="45658"/>
    <lineage>
        <taxon>Bacteria</taxon>
        <taxon>Pseudomonadati</taxon>
        <taxon>Pseudomonadota</taxon>
        <taxon>Gammaproteobacteria</taxon>
        <taxon>Vibrionales</taxon>
        <taxon>Vibrionaceae</taxon>
        <taxon>Vibrio</taxon>
    </lineage>
</organism>
<protein>
    <recommendedName>
        <fullName evidence="4">CSD domain-containing protein</fullName>
    </recommendedName>
</protein>
<keyword evidence="1" id="KW-0597">Phosphoprotein</keyword>
<dbReference type="InterPro" id="IPR052069">
    <property type="entry name" value="Ca-reg_mRNA-binding_domain"/>
</dbReference>
<dbReference type="EMBL" id="MDCJ01000007">
    <property type="protein sequence ID" value="ODS04616.1"/>
    <property type="molecule type" value="Genomic_DNA"/>
</dbReference>